<dbReference type="HOGENOM" id="CLU_1910021_0_0_1"/>
<sequence length="133" mass="14026">MEKTGKRLSASVGSLSKHRYDKVGIAAYPKKLQPGQPVGTSAPSPTHRGLATPSLLCQVRDGVVAATTSSGEDEAAMLENWVAGNGELLISVQASIIMGLQGAVSQTALQPGQPSRDVRPTVESWYFANNKLH</sequence>
<accession>A0A0E0J080</accession>
<organism evidence="2">
    <name type="scientific">Oryza nivara</name>
    <name type="common">Indian wild rice</name>
    <name type="synonym">Oryza sativa f. spontanea</name>
    <dbReference type="NCBI Taxonomy" id="4536"/>
    <lineage>
        <taxon>Eukaryota</taxon>
        <taxon>Viridiplantae</taxon>
        <taxon>Streptophyta</taxon>
        <taxon>Embryophyta</taxon>
        <taxon>Tracheophyta</taxon>
        <taxon>Spermatophyta</taxon>
        <taxon>Magnoliopsida</taxon>
        <taxon>Liliopsida</taxon>
        <taxon>Poales</taxon>
        <taxon>Poaceae</taxon>
        <taxon>BOP clade</taxon>
        <taxon>Oryzoideae</taxon>
        <taxon>Oryzeae</taxon>
        <taxon>Oryzinae</taxon>
        <taxon>Oryza</taxon>
    </lineage>
</organism>
<dbReference type="AlphaFoldDB" id="A0A0E0J080"/>
<name>A0A0E0J080_ORYNI</name>
<feature type="region of interest" description="Disordered" evidence="1">
    <location>
        <begin position="31"/>
        <end position="50"/>
    </location>
</feature>
<dbReference type="Gramene" id="ONIVA11G08350.2">
    <property type="protein sequence ID" value="ONIVA11G08350.2"/>
    <property type="gene ID" value="ONIVA11G08350"/>
</dbReference>
<evidence type="ECO:0000313" key="2">
    <source>
        <dbReference type="EnsemblPlants" id="ONIVA11G08350.2"/>
    </source>
</evidence>
<keyword evidence="3" id="KW-1185">Reference proteome</keyword>
<proteinExistence type="predicted"/>
<reference evidence="2" key="2">
    <citation type="submission" date="2018-04" db="EMBL/GenBank/DDBJ databases">
        <title>OnivRS2 (Oryza nivara Reference Sequence Version 2).</title>
        <authorList>
            <person name="Zhang J."/>
            <person name="Kudrna D."/>
            <person name="Lee S."/>
            <person name="Talag J."/>
            <person name="Rajasekar S."/>
            <person name="Welchert J."/>
            <person name="Hsing Y.-I."/>
            <person name="Wing R.A."/>
        </authorList>
    </citation>
    <scope>NUCLEOTIDE SEQUENCE [LARGE SCALE GENOMIC DNA]</scope>
    <source>
        <strain evidence="2">SL10</strain>
    </source>
</reference>
<evidence type="ECO:0000313" key="3">
    <source>
        <dbReference type="Proteomes" id="UP000006591"/>
    </source>
</evidence>
<dbReference type="Proteomes" id="UP000006591">
    <property type="component" value="Chromosome 11"/>
</dbReference>
<dbReference type="EnsemblPlants" id="ONIVA11G08350.2">
    <property type="protein sequence ID" value="ONIVA11G08350.2"/>
    <property type="gene ID" value="ONIVA11G08350"/>
</dbReference>
<protein>
    <submittedName>
        <fullName evidence="2">Uncharacterized protein</fullName>
    </submittedName>
</protein>
<reference evidence="2" key="1">
    <citation type="submission" date="2015-04" db="UniProtKB">
        <authorList>
            <consortium name="EnsemblPlants"/>
        </authorList>
    </citation>
    <scope>IDENTIFICATION</scope>
    <source>
        <strain evidence="2">SL10</strain>
    </source>
</reference>
<evidence type="ECO:0000256" key="1">
    <source>
        <dbReference type="SAM" id="MobiDB-lite"/>
    </source>
</evidence>